<dbReference type="InterPro" id="IPR001242">
    <property type="entry name" value="Condensation_dom"/>
</dbReference>
<accession>A0A6P1CPF5</accession>
<dbReference type="SMART" id="SM00823">
    <property type="entry name" value="PKS_PP"/>
    <property type="match status" value="1"/>
</dbReference>
<dbReference type="Pfam" id="PF00501">
    <property type="entry name" value="AMP-binding"/>
    <property type="match status" value="2"/>
</dbReference>
<dbReference type="Gene3D" id="1.10.1200.10">
    <property type="entry name" value="ACP-like"/>
    <property type="match status" value="1"/>
</dbReference>
<keyword evidence="2" id="KW-0596">Phosphopantetheine</keyword>
<dbReference type="PROSITE" id="PS00455">
    <property type="entry name" value="AMP_BINDING"/>
    <property type="match status" value="1"/>
</dbReference>
<dbReference type="InterPro" id="IPR010071">
    <property type="entry name" value="AA_adenyl_dom"/>
</dbReference>
<organism evidence="6 7">
    <name type="scientific">Nocardia cyriacigeorgica</name>
    <dbReference type="NCBI Taxonomy" id="135487"/>
    <lineage>
        <taxon>Bacteria</taxon>
        <taxon>Bacillati</taxon>
        <taxon>Actinomycetota</taxon>
        <taxon>Actinomycetes</taxon>
        <taxon>Mycobacteriales</taxon>
        <taxon>Nocardiaceae</taxon>
        <taxon>Nocardia</taxon>
    </lineage>
</organism>
<dbReference type="PANTHER" id="PTHR45527:SF1">
    <property type="entry name" value="FATTY ACID SYNTHASE"/>
    <property type="match status" value="1"/>
</dbReference>
<protein>
    <submittedName>
        <fullName evidence="6">Amino acid adenylation domain-containing protein</fullName>
    </submittedName>
</protein>
<evidence type="ECO:0000256" key="3">
    <source>
        <dbReference type="ARBA" id="ARBA00022553"/>
    </source>
</evidence>
<proteinExistence type="predicted"/>
<dbReference type="Gene3D" id="3.30.300.30">
    <property type="match status" value="1"/>
</dbReference>
<dbReference type="GO" id="GO:0008610">
    <property type="term" value="P:lipid biosynthetic process"/>
    <property type="evidence" value="ECO:0007669"/>
    <property type="project" value="UniProtKB-ARBA"/>
</dbReference>
<dbReference type="FunFam" id="3.30.300.30:FF:000010">
    <property type="entry name" value="Enterobactin synthetase component F"/>
    <property type="match status" value="1"/>
</dbReference>
<dbReference type="SUPFAM" id="SSF52777">
    <property type="entry name" value="CoA-dependent acyltransferases"/>
    <property type="match status" value="4"/>
</dbReference>
<evidence type="ECO:0000313" key="6">
    <source>
        <dbReference type="EMBL" id="NEW33254.1"/>
    </source>
</evidence>
<dbReference type="FunFam" id="3.40.50.12780:FF:000012">
    <property type="entry name" value="Non-ribosomal peptide synthetase"/>
    <property type="match status" value="1"/>
</dbReference>
<dbReference type="InterPro" id="IPR036736">
    <property type="entry name" value="ACP-like_sf"/>
</dbReference>
<feature type="domain" description="Carrier" evidence="5">
    <location>
        <begin position="975"/>
        <end position="1050"/>
    </location>
</feature>
<dbReference type="GO" id="GO:0005829">
    <property type="term" value="C:cytosol"/>
    <property type="evidence" value="ECO:0007669"/>
    <property type="project" value="TreeGrafter"/>
</dbReference>
<dbReference type="Gene3D" id="3.40.50.980">
    <property type="match status" value="1"/>
</dbReference>
<evidence type="ECO:0000256" key="1">
    <source>
        <dbReference type="ARBA" id="ARBA00001957"/>
    </source>
</evidence>
<feature type="region of interest" description="Disordered" evidence="4">
    <location>
        <begin position="1"/>
        <end position="35"/>
    </location>
</feature>
<dbReference type="InterPro" id="IPR045851">
    <property type="entry name" value="AMP-bd_C_sf"/>
</dbReference>
<dbReference type="SUPFAM" id="SSF56801">
    <property type="entry name" value="Acetyl-CoA synthetase-like"/>
    <property type="match status" value="2"/>
</dbReference>
<dbReference type="PROSITE" id="PS00012">
    <property type="entry name" value="PHOSPHOPANTETHEINE"/>
    <property type="match status" value="1"/>
</dbReference>
<dbReference type="InterPro" id="IPR020845">
    <property type="entry name" value="AMP-binding_CS"/>
</dbReference>
<evidence type="ECO:0000256" key="4">
    <source>
        <dbReference type="SAM" id="MobiDB-lite"/>
    </source>
</evidence>
<dbReference type="Pfam" id="PF13193">
    <property type="entry name" value="AMP-binding_C"/>
    <property type="match status" value="1"/>
</dbReference>
<dbReference type="Pfam" id="PF00668">
    <property type="entry name" value="Condensation"/>
    <property type="match status" value="2"/>
</dbReference>
<dbReference type="Pfam" id="PF00550">
    <property type="entry name" value="PP-binding"/>
    <property type="match status" value="1"/>
</dbReference>
<dbReference type="SUPFAM" id="SSF47336">
    <property type="entry name" value="ACP-like"/>
    <property type="match status" value="1"/>
</dbReference>
<comment type="cofactor">
    <cofactor evidence="1">
        <name>pantetheine 4'-phosphate</name>
        <dbReference type="ChEBI" id="CHEBI:47942"/>
    </cofactor>
</comment>
<dbReference type="EMBL" id="JAAGVB010000015">
    <property type="protein sequence ID" value="NEW33254.1"/>
    <property type="molecule type" value="Genomic_DNA"/>
</dbReference>
<dbReference type="NCBIfam" id="TIGR01733">
    <property type="entry name" value="AA-adenyl-dom"/>
    <property type="match status" value="1"/>
</dbReference>
<keyword evidence="3" id="KW-0597">Phosphoprotein</keyword>
<evidence type="ECO:0000313" key="7">
    <source>
        <dbReference type="Proteomes" id="UP000471166"/>
    </source>
</evidence>
<dbReference type="GO" id="GO:0072330">
    <property type="term" value="P:monocarboxylic acid biosynthetic process"/>
    <property type="evidence" value="ECO:0007669"/>
    <property type="project" value="UniProtKB-ARBA"/>
</dbReference>
<dbReference type="InterPro" id="IPR000873">
    <property type="entry name" value="AMP-dep_synth/lig_dom"/>
</dbReference>
<dbReference type="GO" id="GO:0009366">
    <property type="term" value="C:enterobactin synthetase complex"/>
    <property type="evidence" value="ECO:0007669"/>
    <property type="project" value="TreeGrafter"/>
</dbReference>
<name>A0A6P1CPF5_9NOCA</name>
<dbReference type="PANTHER" id="PTHR45527">
    <property type="entry name" value="NONRIBOSOMAL PEPTIDE SYNTHETASE"/>
    <property type="match status" value="1"/>
</dbReference>
<reference evidence="6 7" key="1">
    <citation type="submission" date="2020-01" db="EMBL/GenBank/DDBJ databases">
        <title>Genetics and antimicrobial susceptibilities of Nocardia species isolated from the soil; a comparison with species isolated from humans.</title>
        <authorList>
            <person name="Carrasco G."/>
            <person name="Monzon S."/>
            <person name="Sansegundo M."/>
            <person name="Garcia E."/>
            <person name="Garrido N."/>
            <person name="Medina M.J."/>
            <person name="Villalon P."/>
            <person name="Ramirez-Arocha A.C."/>
            <person name="Jimenez P."/>
            <person name="Cuesta I."/>
            <person name="Valdezate S."/>
        </authorList>
    </citation>
    <scope>NUCLEOTIDE SEQUENCE [LARGE SCALE GENOMIC DNA]</scope>
    <source>
        <strain evidence="6 7">CNM20110626</strain>
    </source>
</reference>
<dbReference type="GO" id="GO:0009239">
    <property type="term" value="P:enterobactin biosynthetic process"/>
    <property type="evidence" value="ECO:0007669"/>
    <property type="project" value="TreeGrafter"/>
</dbReference>
<dbReference type="InterPro" id="IPR020806">
    <property type="entry name" value="PKS_PP-bd"/>
</dbReference>
<dbReference type="InterPro" id="IPR009081">
    <property type="entry name" value="PP-bd_ACP"/>
</dbReference>
<dbReference type="GO" id="GO:0031177">
    <property type="term" value="F:phosphopantetheine binding"/>
    <property type="evidence" value="ECO:0007669"/>
    <property type="project" value="InterPro"/>
</dbReference>
<dbReference type="GO" id="GO:0047527">
    <property type="term" value="F:2,3-dihydroxybenzoate-serine ligase activity"/>
    <property type="evidence" value="ECO:0007669"/>
    <property type="project" value="TreeGrafter"/>
</dbReference>
<dbReference type="Proteomes" id="UP000471166">
    <property type="component" value="Unassembled WGS sequence"/>
</dbReference>
<dbReference type="Gene3D" id="3.30.559.10">
    <property type="entry name" value="Chloramphenicol acetyltransferase-like domain"/>
    <property type="match status" value="2"/>
</dbReference>
<comment type="caution">
    <text evidence="6">The sequence shown here is derived from an EMBL/GenBank/DDBJ whole genome shotgun (WGS) entry which is preliminary data.</text>
</comment>
<dbReference type="InterPro" id="IPR025110">
    <property type="entry name" value="AMP-bd_C"/>
</dbReference>
<dbReference type="InterPro" id="IPR023213">
    <property type="entry name" value="CAT-like_dom_sf"/>
</dbReference>
<gene>
    <name evidence="6" type="ORF">GV791_11890</name>
</gene>
<feature type="region of interest" description="Disordered" evidence="4">
    <location>
        <begin position="221"/>
        <end position="241"/>
    </location>
</feature>
<dbReference type="GO" id="GO:0043041">
    <property type="term" value="P:amino acid activation for nonribosomal peptide biosynthetic process"/>
    <property type="evidence" value="ECO:0007669"/>
    <property type="project" value="TreeGrafter"/>
</dbReference>
<dbReference type="FunFam" id="3.40.50.980:FF:000001">
    <property type="entry name" value="Non-ribosomal peptide synthetase"/>
    <property type="match status" value="1"/>
</dbReference>
<sequence length="1864" mass="198610">MSTIANDAASVRAHRTELLRRRQPAAPGPRRPLTPGQSRAWFLQIREPADASLNIGVAYRLSGALDVARLRAAVAAVTAEHDILRTSYARGIDGEPYQVVRPDLAPAWLDHDLSGRSEAGLTRRVEVLVRRELARPFDLSADAPLRLTLIRTGTDEYVLVLVAHTIAWDDESLGVFTADLQAAYNGSAPARRTGKRFADRRGDDAAGLAYWRETLTPLPEPLELPGGPVSGGTQQAARRSRTLPEALVRRVHDYAEARESTPTAVLLAAYSTLIHRYTAATDFLVAMPVSLREPEARDRIGYFGNTVLLRTTPDAQATFAEFTTAIDAVVTAASAHKHIGIDRVVHAINPDRTATRDGLEQLARIGFGVRSAGADFALDGVSATMLELGGPQLPVPLRFTVTLDPSAPRVDAEYWAEAFDPRLVDQLLDHYLQLLDTALTGPQVRLGELDLFGAEARQLLLAQSRGEQVDTEPTTLVALFERRVAAAPESVAIIAPGDQPGTDLELTYGALDRRANRLAHWLIAQGIGAEDLVALRMSNSPEFVVAVLAVLKAGAAYLPIDPAYPDERIDFLVGDAAPRLVLGRVELDAAEEAAVDRPEHAPTDADRVRPLRPDNLAYVIYTSGSTGTPKGVPVAHAAIADHLIGFCAQWGMTAEDRLLQSSSVSFDASLLDIFVTLTLGARLVIPKPDAFRDIGYVADLISRYGVTVLHMVPSLLSALLLLPEVSEWRALRHVPVGGEALLGEVADRFAGMFDAELRNHYGPTEAVVSATHMPVEGPQGPRIVPVGVPNRNVSAYLFDDRLQLVPAGAVGEIYLGGDQLARGYLDRAGLTAERFVPDPFRPGKRLYRTGDLARRNVSGELEFVGRADEQVKVRGYRIELGEVQAVIAGHPSVAQCVVVANADPALGTTLAAYVVPADGEVDVERVRDYLAKSLPEFMIPSAFAVVDRIPLTEHGKLDKRALPEPRRVGTRTRREPATATEIRLAALFGEIFGQAEVGADDSFFELGGHSLLANRLVVRIRAEFGVQIDVRAPFDTPTVAGLAALIEATPVSAGVNGLPPLTRQPRPELVPLSYQQRAEWEAGATGAVQAAVRITGPLDEEALTAALNDVIARHAALRTVFSGGSEPPRTVLPSAGGAIAAAERPDGEPHQVVLHSVETTIAFTEIAEGELPVALVSAAAHRFDLTAGPLLSARIFLLDQNTRVLSLVAHRLVADEPSLRTVVSDLAIAYRCRVGTGAPPQWGPPAIDHVDYTLWQHAAAESAGAGLQERQRAQTDLPAPVDLAADRANADADGAHTVGFGIPTGLRHQLEARAEACGATEFMLYQAAVATLLHKLGAGREIALATPATGRTDTVAADLVGPLSSRLMLRTDLSGEPTLAQVLDRARDAALDAFRDQDLPVSATRKAVPQAEVRCEDDHRSAGTWLSDDLHLAPEPIAVSTPRELTFVFTTTAEGEVDAQVIADAGRYEAATVALFARHLLTVLEAFADAPDRTVPDLRLMTTGEQERVLGEWSTGVEPSDLRSLGALFRHGRAVPGIRVALRCGSEQLTYGELYQRLDQLIAGDATGEPGGELGVDALANLLAALARLLPPAAPVNKYSAPPAATAEGERTDAATAATHRSAEVGSLALPLTALTAAVADRRCVAADRRRADADPARKPADVRLFAMAADDPQLAADLLAALTDGATFVLTTAEQRTDPAALAEVIARHGVTQVIATPSLLAGLASAGVDALPTVHRWDVNGIDWSPELPALLRELAPDSVATFAYRARAYLGAAARGSMGGAGRARPVPGARILVLDERLRPVAPGVLGAVYVGGIALASQFTGGDGTDGFVADPFEPGGRLFRTGDTARWTTDGRLAFAQA</sequence>
<dbReference type="Gene3D" id="2.30.38.10">
    <property type="entry name" value="Luciferase, Domain 3"/>
    <property type="match status" value="1"/>
</dbReference>
<dbReference type="UniPathway" id="UPA00011"/>
<dbReference type="CDD" id="cd05930">
    <property type="entry name" value="A_NRPS"/>
    <property type="match status" value="1"/>
</dbReference>
<evidence type="ECO:0000259" key="5">
    <source>
        <dbReference type="PROSITE" id="PS50075"/>
    </source>
</evidence>
<dbReference type="InterPro" id="IPR042099">
    <property type="entry name" value="ANL_N_sf"/>
</dbReference>
<dbReference type="Gene3D" id="3.40.50.12780">
    <property type="entry name" value="N-terminal domain of ligase-like"/>
    <property type="match status" value="1"/>
</dbReference>
<dbReference type="FunFam" id="1.10.1200.10:FF:000016">
    <property type="entry name" value="Non-ribosomal peptide synthase"/>
    <property type="match status" value="1"/>
</dbReference>
<dbReference type="PROSITE" id="PS50075">
    <property type="entry name" value="CARRIER"/>
    <property type="match status" value="1"/>
</dbReference>
<dbReference type="InterPro" id="IPR006162">
    <property type="entry name" value="Ppantetheine_attach_site"/>
</dbReference>
<dbReference type="RefSeq" id="WP_163844383.1">
    <property type="nucleotide sequence ID" value="NZ_AP026979.1"/>
</dbReference>
<evidence type="ECO:0000256" key="2">
    <source>
        <dbReference type="ARBA" id="ARBA00022450"/>
    </source>
</evidence>
<dbReference type="Gene3D" id="3.30.559.30">
    <property type="entry name" value="Nonribosomal peptide synthetase, condensation domain"/>
    <property type="match status" value="2"/>
</dbReference>